<name>A0AAV7MDY1_PLEWA</name>
<dbReference type="Proteomes" id="UP001066276">
    <property type="component" value="Chromosome 10"/>
</dbReference>
<accession>A0AAV7MDY1</accession>
<organism evidence="1 2">
    <name type="scientific">Pleurodeles waltl</name>
    <name type="common">Iberian ribbed newt</name>
    <dbReference type="NCBI Taxonomy" id="8319"/>
    <lineage>
        <taxon>Eukaryota</taxon>
        <taxon>Metazoa</taxon>
        <taxon>Chordata</taxon>
        <taxon>Craniata</taxon>
        <taxon>Vertebrata</taxon>
        <taxon>Euteleostomi</taxon>
        <taxon>Amphibia</taxon>
        <taxon>Batrachia</taxon>
        <taxon>Caudata</taxon>
        <taxon>Salamandroidea</taxon>
        <taxon>Salamandridae</taxon>
        <taxon>Pleurodelinae</taxon>
        <taxon>Pleurodeles</taxon>
    </lineage>
</organism>
<gene>
    <name evidence="1" type="ORF">NDU88_006821</name>
</gene>
<evidence type="ECO:0000313" key="1">
    <source>
        <dbReference type="EMBL" id="KAJ1101757.1"/>
    </source>
</evidence>
<dbReference type="AlphaFoldDB" id="A0AAV7MDY1"/>
<reference evidence="1" key="1">
    <citation type="journal article" date="2022" name="bioRxiv">
        <title>Sequencing and chromosome-scale assembly of the giantPleurodeles waltlgenome.</title>
        <authorList>
            <person name="Brown T."/>
            <person name="Elewa A."/>
            <person name="Iarovenko S."/>
            <person name="Subramanian E."/>
            <person name="Araus A.J."/>
            <person name="Petzold A."/>
            <person name="Susuki M."/>
            <person name="Suzuki K.-i.T."/>
            <person name="Hayashi T."/>
            <person name="Toyoda A."/>
            <person name="Oliveira C."/>
            <person name="Osipova E."/>
            <person name="Leigh N.D."/>
            <person name="Simon A."/>
            <person name="Yun M.H."/>
        </authorList>
    </citation>
    <scope>NUCLEOTIDE SEQUENCE</scope>
    <source>
        <strain evidence="1">20211129_DDA</strain>
        <tissue evidence="1">Liver</tissue>
    </source>
</reference>
<proteinExistence type="predicted"/>
<dbReference type="EMBL" id="JANPWB010000014">
    <property type="protein sequence ID" value="KAJ1101757.1"/>
    <property type="molecule type" value="Genomic_DNA"/>
</dbReference>
<protein>
    <submittedName>
        <fullName evidence="1">Uncharacterized protein</fullName>
    </submittedName>
</protein>
<evidence type="ECO:0000313" key="2">
    <source>
        <dbReference type="Proteomes" id="UP001066276"/>
    </source>
</evidence>
<keyword evidence="2" id="KW-1185">Reference proteome</keyword>
<comment type="caution">
    <text evidence="1">The sequence shown here is derived from an EMBL/GenBank/DDBJ whole genome shotgun (WGS) entry which is preliminary data.</text>
</comment>
<sequence>MSVMLINSVVDSVVNGAPEENFIDGRILVKGSIDTIGKDIPAAGVGLVDEGDGIIPFFVEDAEVVVAVVTLNNITVVTGFANDLLVIAADIDGLTFVDRRDFLDTDNGSFKVVEGVEEMEAHCCA</sequence>